<protein>
    <submittedName>
        <fullName evidence="1">Uncharacterized protein</fullName>
    </submittedName>
</protein>
<gene>
    <name evidence="1" type="ORF">CK203_102885</name>
</gene>
<organism evidence="1 2">
    <name type="scientific">Vitis vinifera</name>
    <name type="common">Grape</name>
    <dbReference type="NCBI Taxonomy" id="29760"/>
    <lineage>
        <taxon>Eukaryota</taxon>
        <taxon>Viridiplantae</taxon>
        <taxon>Streptophyta</taxon>
        <taxon>Embryophyta</taxon>
        <taxon>Tracheophyta</taxon>
        <taxon>Spermatophyta</taxon>
        <taxon>Magnoliopsida</taxon>
        <taxon>eudicotyledons</taxon>
        <taxon>Gunneridae</taxon>
        <taxon>Pentapetalae</taxon>
        <taxon>rosids</taxon>
        <taxon>Vitales</taxon>
        <taxon>Vitaceae</taxon>
        <taxon>Viteae</taxon>
        <taxon>Vitis</taxon>
    </lineage>
</organism>
<proteinExistence type="predicted"/>
<dbReference type="PANTHER" id="PTHR33116">
    <property type="entry name" value="REVERSE TRANSCRIPTASE ZINC-BINDING DOMAIN-CONTAINING PROTEIN-RELATED-RELATED"/>
    <property type="match status" value="1"/>
</dbReference>
<dbReference type="PANTHER" id="PTHR33116:SF78">
    <property type="entry name" value="OS12G0587133 PROTEIN"/>
    <property type="match status" value="1"/>
</dbReference>
<comment type="caution">
    <text evidence="1">The sequence shown here is derived from an EMBL/GenBank/DDBJ whole genome shotgun (WGS) entry which is preliminary data.</text>
</comment>
<dbReference type="Proteomes" id="UP000288805">
    <property type="component" value="Unassembled WGS sequence"/>
</dbReference>
<dbReference type="EMBL" id="QGNW01002522">
    <property type="protein sequence ID" value="RVW18513.1"/>
    <property type="molecule type" value="Genomic_DNA"/>
</dbReference>
<name>A0A438C5H8_VITVI</name>
<dbReference type="AlphaFoldDB" id="A0A438C5H8"/>
<evidence type="ECO:0000313" key="1">
    <source>
        <dbReference type="EMBL" id="RVW18513.1"/>
    </source>
</evidence>
<accession>A0A438C5H8</accession>
<sequence length="451" mass="51047">MGCQKLIDLEGKARVGPVSPAAQASSNDSQEKGYLLERTISRNGNSLETEPFVAWESENLRSSNAVSGRQGARRGSLEGIEVRGSASFKLAAKMKEIKQKLKVWNKEVFGRLDYNKSSALQQVDFWDRMESERSLTLLSEDTGWKVDIGRLQLDQISQQEAENLESLFTEDEVHAALMEMNGDKALGPDDFTMAFWQSCWDFVKEEILEMFKEFHKHSSFLKSLNNTFGLRINLAKSETIPIGEVEEIEELAVELGCRVGSLSSQYLGLPLGATNRAPYIMPKIVARRLEKVQRDFLWGGGNLKGKIHLVNWEVVCTDKENGGLGLRKLAMLNKALLGNRIWRDFNDWELDMVGDLLHMLRGHRPSLEEDSIFLRQGRNGQFRVKEAYSLLTNPNDTGFSSRSIWVARVPTKVASLLGRRRGGMCLLWIDYKEEGCNFRIVVFCVGVKKKM</sequence>
<evidence type="ECO:0000313" key="2">
    <source>
        <dbReference type="Proteomes" id="UP000288805"/>
    </source>
</evidence>
<reference evidence="1 2" key="1">
    <citation type="journal article" date="2018" name="PLoS Genet.">
        <title>Population sequencing reveals clonal diversity and ancestral inbreeding in the grapevine cultivar Chardonnay.</title>
        <authorList>
            <person name="Roach M.J."/>
            <person name="Johnson D.L."/>
            <person name="Bohlmann J."/>
            <person name="van Vuuren H.J."/>
            <person name="Jones S.J."/>
            <person name="Pretorius I.S."/>
            <person name="Schmidt S.A."/>
            <person name="Borneman A.R."/>
        </authorList>
    </citation>
    <scope>NUCLEOTIDE SEQUENCE [LARGE SCALE GENOMIC DNA]</scope>
    <source>
        <strain evidence="2">cv. Chardonnay</strain>
        <tissue evidence="1">Leaf</tissue>
    </source>
</reference>